<name>Q6UXU5_HUMAN</name>
<protein>
    <submittedName>
        <fullName evidence="1">C8orf2</fullName>
    </submittedName>
</protein>
<accession>Q6UXU5</accession>
<dbReference type="AlphaFoldDB" id="Q6UXU5"/>
<sequence length="86" mass="9556">MGSVSRRRWPCCGPLWLGGIQTMGEWGEDEAWVESESKSQATAHARASSAGDRPPFLCSASAFLPRFRLSIQVPGLMLHFVYLLIF</sequence>
<gene>
    <name evidence="1" type="ORF">UNQ2441</name>
</gene>
<reference evidence="1" key="1">
    <citation type="journal article" date="2003" name="Genome Res.">
        <title>The secreted protein discovery initiative (SPDI), a large-scale effort to identify novel human secreted and transmembrane proteins: a bioinformatics assessment.</title>
        <authorList>
            <person name="Clark H.F."/>
            <person name="Gurney A.L."/>
            <person name="Abaya E."/>
            <person name="Baker K."/>
            <person name="Baldwin D."/>
            <person name="Brush J."/>
            <person name="Chen J."/>
            <person name="Chow B."/>
            <person name="Chui C."/>
            <person name="Crowley C."/>
            <person name="Currell B."/>
            <person name="Deuel B."/>
            <person name="Dowd P."/>
            <person name="Eaton D."/>
            <person name="Foster J."/>
            <person name="Grimaldi C."/>
            <person name="Gu Q."/>
            <person name="Hass P.E."/>
            <person name="Heldens S."/>
            <person name="Huang A."/>
            <person name="Kim H.S."/>
            <person name="Klimowski L."/>
            <person name="Jin Y."/>
            <person name="Johnson S."/>
            <person name="Lee J."/>
            <person name="Lewis L."/>
            <person name="Liao D."/>
            <person name="Mark M."/>
            <person name="Robbie E."/>
            <person name="Sanchez C."/>
            <person name="Schoenfeld J."/>
            <person name="Seshagiri S."/>
            <person name="Simmons L."/>
            <person name="Singh J."/>
            <person name="Smith V."/>
            <person name="Stinson J."/>
            <person name="Vagts A."/>
            <person name="Vandlen R."/>
            <person name="Watanabe C."/>
            <person name="Wieand D."/>
            <person name="Woods K."/>
            <person name="Xie M.H."/>
            <person name="Yansura D."/>
            <person name="Yi S."/>
            <person name="Yu G."/>
            <person name="Yuan J."/>
            <person name="Zhang M."/>
            <person name="Zhang Z."/>
            <person name="Goddard A."/>
            <person name="Wood W.I."/>
            <person name="Godowski P."/>
            <person name="Gray A."/>
        </authorList>
    </citation>
    <scope>NUCLEOTIDE SEQUENCE</scope>
</reference>
<evidence type="ECO:0000313" key="1">
    <source>
        <dbReference type="EMBL" id="AAQ88572.1"/>
    </source>
</evidence>
<dbReference type="EMBL" id="AY358205">
    <property type="protein sequence ID" value="AAQ88572.1"/>
    <property type="molecule type" value="mRNA"/>
</dbReference>
<proteinExistence type="evidence at transcript level"/>
<organism evidence="1">
    <name type="scientific">Homo sapiens</name>
    <name type="common">Human</name>
    <dbReference type="NCBI Taxonomy" id="9606"/>
    <lineage>
        <taxon>Eukaryota</taxon>
        <taxon>Metazoa</taxon>
        <taxon>Chordata</taxon>
        <taxon>Craniata</taxon>
        <taxon>Vertebrata</taxon>
        <taxon>Euteleostomi</taxon>
        <taxon>Mammalia</taxon>
        <taxon>Eutheria</taxon>
        <taxon>Euarchontoglires</taxon>
        <taxon>Primates</taxon>
        <taxon>Haplorrhini</taxon>
        <taxon>Catarrhini</taxon>
        <taxon>Hominidae</taxon>
        <taxon>Homo</taxon>
    </lineage>
</organism>